<comment type="similarity">
    <text evidence="1">Belongs to the VgrG protein family.</text>
</comment>
<evidence type="ECO:0000259" key="3">
    <source>
        <dbReference type="Pfam" id="PF10106"/>
    </source>
</evidence>
<dbReference type="InterPro" id="IPR017847">
    <property type="entry name" value="T6SS_RhsGE_Vgr_subset"/>
</dbReference>
<dbReference type="InterPro" id="IPR006533">
    <property type="entry name" value="T6SS_Vgr_RhsGE"/>
</dbReference>
<proteinExistence type="inferred from homology"/>
<dbReference type="InterPro" id="IPR028244">
    <property type="entry name" value="T6SS_Rhs_Vgr_dom"/>
</dbReference>
<protein>
    <submittedName>
        <fullName evidence="5">Type VI secretion system tip protein VgrG</fullName>
    </submittedName>
</protein>
<evidence type="ECO:0000259" key="2">
    <source>
        <dbReference type="Pfam" id="PF04717"/>
    </source>
</evidence>
<gene>
    <name evidence="5" type="primary">vgrG</name>
    <name evidence="5" type="ORF">KSS97_13695</name>
</gene>
<evidence type="ECO:0000256" key="1">
    <source>
        <dbReference type="ARBA" id="ARBA00005558"/>
    </source>
</evidence>
<dbReference type="Pfam" id="PF10106">
    <property type="entry name" value="DUF2345"/>
    <property type="match status" value="1"/>
</dbReference>
<sequence>MNMPMPTFFDHSRHTLRISGLDAHLDVLAFTGEEHLSRPYLYRIEFTCTERDLAATDVLNRWGYFNLYAVPPPPTPKGFKPPVIKPLRAFHGVISGFKRLSGSNDEARYEITLQPRFARLGRGKQFRIYQQQSVPEIVEHILRTRHDFRGEEFYFNLVRQYPRREQVMQYDESDLAFVERLLAEVGIWYRVTSDDRLNIDVVEFHDDQRHYQRGVTLPCRPPSGLSADGQDAVWNLQTAHRMVEKTINFRAYHHREAHAFLDGEVDHTRGAKGTYGEAYHYGEPYTVLGERYALDEDLQSESGFFYARLRHELYLNDQTRLSGTTSSAILAPAQRLDITGGAPKAFGTGAVIVSLRTEAARDRSFVAHFQAIPYSETVCFRPALLPKPRMGGTIPARVSHPVVNPPYADLDFEGRYKVRFLFDRDTWQPGRESAWLRLARPYGGDTHGLHLPLQAGTEVAIAFEHGDPDRPYIAHALHDDRHPDPVTARNERRNVLRTPTNNKLRLDDTRGQEHIKLSTEHSGKSQLNLGHLVDAERQKRGEGFELRTDGWGAIRGGRGVFISADEQVKAKGEQLDMTAAIEQLESALSLARSLAEAARSAQATPSDIDSQQRLNQALNGLKQPGVLLHAPSGIGMVSPEAVCLASGAESVGIIAAHNADIGAGHNITATAQGGISVVAKEAGLQLKAAEGKVELHAQGNDLHALAKTDVKIESVQGRVEINAPQELVLNCGGAYIRLKNGDIELGAPGNIYLKATHVEKTQGASLNTPASPLPAGYAAGYTLKDDAQAAMPFARYRVTTQQGDVFNGVTDRDGRTMSVNTLVPGDLRVELPEAVYDEQLRLIGPNGDLASNLRYSVTLVDGSTVEGVTDEQGYTGRLVTEKPIQVTQLKLFPPEKMESFCCAALNAQTSLDIDLRPLDVSTNDTNVGTSTRNIPLPEGKKRALTAGEIAMAKTVFKDAINYTKVKVHHGGWWLFLGFQNTAVTPNGEMYYPASTEYYRDDFSNTIDGEYKALFMHEMTHVWQHQLGYPVKHKGMSVSSRGAEAYKYILSAGGVFSDYNMEQQGEIVSDYYMICIMRDARAVWNKRNSTQNPSLLASTVAGLLAAPANKANLPNKA</sequence>
<evidence type="ECO:0000313" key="5">
    <source>
        <dbReference type="EMBL" id="QXI55935.1"/>
    </source>
</evidence>
<dbReference type="NCBIfam" id="TIGR01646">
    <property type="entry name" value="vgr_GE"/>
    <property type="match status" value="1"/>
</dbReference>
<accession>A0ABX8QKK9</accession>
<reference evidence="5 6" key="1">
    <citation type="journal article" date="2021" name="Microorganisms">
        <title>The Ever-Expanding Pseudomonas Genus: Description of 43 New Species and Partition of the Pseudomonas putida Group.</title>
        <authorList>
            <person name="Girard L."/>
            <person name="Lood C."/>
            <person name="Hofte M."/>
            <person name="Vandamme P."/>
            <person name="Rokni-Zadeh H."/>
            <person name="van Noort V."/>
            <person name="Lavigne R."/>
            <person name="De Mot R."/>
        </authorList>
    </citation>
    <scope>NUCLEOTIDE SEQUENCE [LARGE SCALE GENOMIC DNA]</scope>
    <source>
        <strain evidence="5 6">SWRI17</strain>
    </source>
</reference>
<evidence type="ECO:0000313" key="6">
    <source>
        <dbReference type="Proteomes" id="UP000824066"/>
    </source>
</evidence>
<dbReference type="InterPro" id="IPR006531">
    <property type="entry name" value="Gp5/Vgr_OB"/>
</dbReference>
<name>A0ABX8QKK9_PSECO</name>
<dbReference type="RefSeq" id="WP_217861890.1">
    <property type="nucleotide sequence ID" value="NZ_CP077080.1"/>
</dbReference>
<organism evidence="5 6">
    <name type="scientific">Pseudomonas canavaninivorans</name>
    <dbReference type="NCBI Taxonomy" id="2842348"/>
    <lineage>
        <taxon>Bacteria</taxon>
        <taxon>Pseudomonadati</taxon>
        <taxon>Pseudomonadota</taxon>
        <taxon>Gammaproteobacteria</taxon>
        <taxon>Pseudomonadales</taxon>
        <taxon>Pseudomonadaceae</taxon>
        <taxon>Pseudomonas</taxon>
    </lineage>
</organism>
<dbReference type="Pfam" id="PF13296">
    <property type="entry name" value="T6SS_Vgr"/>
    <property type="match status" value="1"/>
</dbReference>
<dbReference type="InterPro" id="IPR018769">
    <property type="entry name" value="VgrG2_DUF2345"/>
</dbReference>
<feature type="domain" description="DUF2345" evidence="3">
    <location>
        <begin position="615"/>
        <end position="762"/>
    </location>
</feature>
<keyword evidence="6" id="KW-1185">Reference proteome</keyword>
<feature type="domain" description="Gp5/Type VI secretion system Vgr protein OB-fold" evidence="2">
    <location>
        <begin position="425"/>
        <end position="477"/>
    </location>
</feature>
<dbReference type="EMBL" id="CP077080">
    <property type="protein sequence ID" value="QXI55935.1"/>
    <property type="molecule type" value="Genomic_DNA"/>
</dbReference>
<feature type="domain" description="Putative type VI secretion system Rhs element associated Vgr" evidence="4">
    <location>
        <begin position="497"/>
        <end position="598"/>
    </location>
</feature>
<dbReference type="Proteomes" id="UP000824066">
    <property type="component" value="Chromosome"/>
</dbReference>
<dbReference type="Pfam" id="PF04717">
    <property type="entry name" value="Phage_base_V"/>
    <property type="match status" value="1"/>
</dbReference>
<dbReference type="NCBIfam" id="TIGR03361">
    <property type="entry name" value="VI_Rhs_Vgr"/>
    <property type="match status" value="1"/>
</dbReference>
<dbReference type="Pfam" id="PF05954">
    <property type="entry name" value="Phage_GPD"/>
    <property type="match status" value="1"/>
</dbReference>
<evidence type="ECO:0000259" key="4">
    <source>
        <dbReference type="Pfam" id="PF13296"/>
    </source>
</evidence>